<dbReference type="AlphaFoldDB" id="A0A1G2EEL7"/>
<dbReference type="GO" id="GO:0016884">
    <property type="term" value="F:carbon-nitrogen ligase activity, with glutamine as amido-N-donor"/>
    <property type="evidence" value="ECO:0007669"/>
    <property type="project" value="InterPro"/>
</dbReference>
<dbReference type="Proteomes" id="UP000178647">
    <property type="component" value="Unassembled WGS sequence"/>
</dbReference>
<name>A0A1G2EEL7_9BACT</name>
<dbReference type="InterPro" id="IPR042184">
    <property type="entry name" value="YqeY/Aim41_N"/>
</dbReference>
<evidence type="ECO:0000313" key="2">
    <source>
        <dbReference type="Proteomes" id="UP000178647"/>
    </source>
</evidence>
<gene>
    <name evidence="1" type="ORF">A2896_00130</name>
</gene>
<dbReference type="InterPro" id="IPR003789">
    <property type="entry name" value="Asn/Gln_tRNA_amidoTrase-B-like"/>
</dbReference>
<accession>A0A1G2EEL7</accession>
<proteinExistence type="predicted"/>
<dbReference type="Gene3D" id="1.10.10.410">
    <property type="match status" value="1"/>
</dbReference>
<sequence>MLKEKIQADLKNSMKQKEELTLSVLRMLSAAIVNKEKEKRFKSGQSQDIALTDEEIIEVIATEIKKRKEAALAYEQGDRKELSEKEKKEAEILQQYLPEQLSEAEVKKLVKTAIEKVGAKTQKDMGKVMQELMPKVKGKADGSLVSKLVKDLLSQEL</sequence>
<dbReference type="PANTHER" id="PTHR28055:SF1">
    <property type="entry name" value="ALTERED INHERITANCE OF MITOCHONDRIA PROTEIN 41, MITOCHONDRIAL"/>
    <property type="match status" value="1"/>
</dbReference>
<dbReference type="PANTHER" id="PTHR28055">
    <property type="entry name" value="ALTERED INHERITANCE OF MITOCHONDRIA PROTEIN 41, MITOCHONDRIAL"/>
    <property type="match status" value="1"/>
</dbReference>
<reference evidence="1 2" key="1">
    <citation type="journal article" date="2016" name="Nat. Commun.">
        <title>Thousands of microbial genomes shed light on interconnected biogeochemical processes in an aquifer system.</title>
        <authorList>
            <person name="Anantharaman K."/>
            <person name="Brown C.T."/>
            <person name="Hug L.A."/>
            <person name="Sharon I."/>
            <person name="Castelle C.J."/>
            <person name="Probst A.J."/>
            <person name="Thomas B.C."/>
            <person name="Singh A."/>
            <person name="Wilkins M.J."/>
            <person name="Karaoz U."/>
            <person name="Brodie E.L."/>
            <person name="Williams K.H."/>
            <person name="Hubbard S.S."/>
            <person name="Banfield J.F."/>
        </authorList>
    </citation>
    <scope>NUCLEOTIDE SEQUENCE [LARGE SCALE GENOMIC DNA]</scope>
</reference>
<dbReference type="Gene3D" id="1.10.1510.10">
    <property type="entry name" value="Uncharacterised protein YqeY/AIM41 PF09424, N-terminal domain"/>
    <property type="match status" value="1"/>
</dbReference>
<evidence type="ECO:0008006" key="3">
    <source>
        <dbReference type="Google" id="ProtNLM"/>
    </source>
</evidence>
<dbReference type="STRING" id="1801672.A2896_00130"/>
<dbReference type="InterPro" id="IPR019004">
    <property type="entry name" value="YqeY/Aim41"/>
</dbReference>
<dbReference type="InterPro" id="IPR023168">
    <property type="entry name" value="GatB_Yqey_C_2"/>
</dbReference>
<organism evidence="1 2">
    <name type="scientific">Candidatus Nealsonbacteria bacterium RIFCSPLOWO2_01_FULL_43_32</name>
    <dbReference type="NCBI Taxonomy" id="1801672"/>
    <lineage>
        <taxon>Bacteria</taxon>
        <taxon>Candidatus Nealsoniibacteriota</taxon>
    </lineage>
</organism>
<dbReference type="Pfam" id="PF09424">
    <property type="entry name" value="YqeY"/>
    <property type="match status" value="1"/>
</dbReference>
<evidence type="ECO:0000313" key="1">
    <source>
        <dbReference type="EMBL" id="OGZ24244.1"/>
    </source>
</evidence>
<protein>
    <recommendedName>
        <fullName evidence="3">Glutamyl-tRNA amidotransferase</fullName>
    </recommendedName>
</protein>
<dbReference type="SUPFAM" id="SSF89095">
    <property type="entry name" value="GatB/YqeY motif"/>
    <property type="match status" value="1"/>
</dbReference>
<comment type="caution">
    <text evidence="1">The sequence shown here is derived from an EMBL/GenBank/DDBJ whole genome shotgun (WGS) entry which is preliminary data.</text>
</comment>
<dbReference type="EMBL" id="MHMH01000015">
    <property type="protein sequence ID" value="OGZ24244.1"/>
    <property type="molecule type" value="Genomic_DNA"/>
</dbReference>